<keyword evidence="2" id="KW-0472">Membrane</keyword>
<feature type="transmembrane region" description="Helical" evidence="2">
    <location>
        <begin position="434"/>
        <end position="459"/>
    </location>
</feature>
<name>A0A0L0SPW9_ALLM3</name>
<organism evidence="3 4">
    <name type="scientific">Allomyces macrogynus (strain ATCC 38327)</name>
    <name type="common">Allomyces javanicus var. macrogynus</name>
    <dbReference type="NCBI Taxonomy" id="578462"/>
    <lineage>
        <taxon>Eukaryota</taxon>
        <taxon>Fungi</taxon>
        <taxon>Fungi incertae sedis</taxon>
        <taxon>Blastocladiomycota</taxon>
        <taxon>Blastocladiomycetes</taxon>
        <taxon>Blastocladiales</taxon>
        <taxon>Blastocladiaceae</taxon>
        <taxon>Allomyces</taxon>
    </lineage>
</organism>
<evidence type="ECO:0000313" key="4">
    <source>
        <dbReference type="Proteomes" id="UP000054350"/>
    </source>
</evidence>
<feature type="compositionally biased region" description="Polar residues" evidence="1">
    <location>
        <begin position="497"/>
        <end position="510"/>
    </location>
</feature>
<keyword evidence="4" id="KW-1185">Reference proteome</keyword>
<keyword evidence="2" id="KW-0812">Transmembrane</keyword>
<dbReference type="PANTHER" id="PTHR23244">
    <property type="entry name" value="KELCH REPEAT DOMAIN"/>
    <property type="match status" value="1"/>
</dbReference>
<dbReference type="InterPro" id="IPR015915">
    <property type="entry name" value="Kelch-typ_b-propeller"/>
</dbReference>
<protein>
    <recommendedName>
        <fullName evidence="5">Kelch repeat protein</fullName>
    </recommendedName>
</protein>
<dbReference type="EMBL" id="GG745345">
    <property type="protein sequence ID" value="KNE64583.1"/>
    <property type="molecule type" value="Genomic_DNA"/>
</dbReference>
<dbReference type="Pfam" id="PF24681">
    <property type="entry name" value="Kelch_KLHDC2_KLHL20_DRC7"/>
    <property type="match status" value="1"/>
</dbReference>
<evidence type="ECO:0000256" key="2">
    <source>
        <dbReference type="SAM" id="Phobius"/>
    </source>
</evidence>
<accession>A0A0L0SPW9</accession>
<dbReference type="OrthoDB" id="432528at2759"/>
<feature type="transmembrane region" description="Helical" evidence="2">
    <location>
        <begin position="12"/>
        <end position="31"/>
    </location>
</feature>
<reference evidence="4" key="2">
    <citation type="submission" date="2009-11" db="EMBL/GenBank/DDBJ databases">
        <title>The Genome Sequence of Allomyces macrogynus strain ATCC 38327.</title>
        <authorList>
            <consortium name="The Broad Institute Genome Sequencing Platform"/>
            <person name="Russ C."/>
            <person name="Cuomo C."/>
            <person name="Shea T."/>
            <person name="Young S.K."/>
            <person name="Zeng Q."/>
            <person name="Koehrsen M."/>
            <person name="Haas B."/>
            <person name="Borodovsky M."/>
            <person name="Guigo R."/>
            <person name="Alvarado L."/>
            <person name="Berlin A."/>
            <person name="Borenstein D."/>
            <person name="Chen Z."/>
            <person name="Engels R."/>
            <person name="Freedman E."/>
            <person name="Gellesch M."/>
            <person name="Goldberg J."/>
            <person name="Griggs A."/>
            <person name="Gujja S."/>
            <person name="Heiman D."/>
            <person name="Hepburn T."/>
            <person name="Howarth C."/>
            <person name="Jen D."/>
            <person name="Larson L."/>
            <person name="Lewis B."/>
            <person name="Mehta T."/>
            <person name="Park D."/>
            <person name="Pearson M."/>
            <person name="Roberts A."/>
            <person name="Saif S."/>
            <person name="Shenoy N."/>
            <person name="Sisk P."/>
            <person name="Stolte C."/>
            <person name="Sykes S."/>
            <person name="Walk T."/>
            <person name="White J."/>
            <person name="Yandava C."/>
            <person name="Burger G."/>
            <person name="Gray M.W."/>
            <person name="Holland P.W.H."/>
            <person name="King N."/>
            <person name="Lang F.B.F."/>
            <person name="Roger A.J."/>
            <person name="Ruiz-Trillo I."/>
            <person name="Lander E."/>
            <person name="Nusbaum C."/>
        </authorList>
    </citation>
    <scope>NUCLEOTIDE SEQUENCE [LARGE SCALE GENOMIC DNA]</scope>
    <source>
        <strain evidence="4">ATCC 38327</strain>
    </source>
</reference>
<keyword evidence="2" id="KW-1133">Transmembrane helix</keyword>
<evidence type="ECO:0008006" key="5">
    <source>
        <dbReference type="Google" id="ProtNLM"/>
    </source>
</evidence>
<proteinExistence type="predicted"/>
<sequence>MSTRNKIRHQLPASLVYRIVTSFAIVLLVALCPEHFPGHMTIVSAARPAFSASSSVHSSICAYLDSTQRLYSFGGYIGETSDDAKNAECFQGMISLDLSRAFSVTSPPMTDHGVLEPTNSTRCLALGSSLVLPDGQILIAGGRTVGPGGETPSQAIFRFDPMNATATKIQTAKALVPYRHSLPAAAAVQGSADAMYVIGGGDPLSGENVAWVYSITTGGATNVSGLPGMANVNKNGPEPRKLAALGRVNATHLFLSGGGSGGAPYRNDVWLFDTGNRSWSQFAYTMLNHVDQHRMIIYQDRYWIRVGGYSHDEPSFIVEYYDAVTNVTAKGVIVNPENGPLNVARGCLHLMNSTLVYLGGLDLERKTLVNKDDKNRRSVASIVRLLAIEPDPASSSGLQFRWITSYSPSVTSPSAPKTPSAAPSSAPLAEKSRAMGVGAILGIAAGGLGASILMGAALWKRFRVDELKGASQTTERASESTSFLPAYVEQAPETLPQRRQPSIILSSNNPMPYGQPSLDDPELVLSTVQQ</sequence>
<evidence type="ECO:0000313" key="3">
    <source>
        <dbReference type="EMBL" id="KNE64583.1"/>
    </source>
</evidence>
<dbReference type="Proteomes" id="UP000054350">
    <property type="component" value="Unassembled WGS sequence"/>
</dbReference>
<dbReference type="AlphaFoldDB" id="A0A0L0SPW9"/>
<dbReference type="Gene3D" id="2.120.10.80">
    <property type="entry name" value="Kelch-type beta propeller"/>
    <property type="match status" value="2"/>
</dbReference>
<evidence type="ECO:0000256" key="1">
    <source>
        <dbReference type="SAM" id="MobiDB-lite"/>
    </source>
</evidence>
<feature type="region of interest" description="Disordered" evidence="1">
    <location>
        <begin position="490"/>
        <end position="530"/>
    </location>
</feature>
<gene>
    <name evidence="3" type="ORF">AMAG_09941</name>
</gene>
<dbReference type="VEuPathDB" id="FungiDB:AMAG_09941"/>
<dbReference type="SUPFAM" id="SSF117281">
    <property type="entry name" value="Kelch motif"/>
    <property type="match status" value="1"/>
</dbReference>
<reference evidence="3 4" key="1">
    <citation type="submission" date="2009-11" db="EMBL/GenBank/DDBJ databases">
        <title>Annotation of Allomyces macrogynus ATCC 38327.</title>
        <authorList>
            <consortium name="The Broad Institute Genome Sequencing Platform"/>
            <person name="Russ C."/>
            <person name="Cuomo C."/>
            <person name="Burger G."/>
            <person name="Gray M.W."/>
            <person name="Holland P.W.H."/>
            <person name="King N."/>
            <person name="Lang F.B.F."/>
            <person name="Roger A.J."/>
            <person name="Ruiz-Trillo I."/>
            <person name="Young S.K."/>
            <person name="Zeng Q."/>
            <person name="Gargeya S."/>
            <person name="Fitzgerald M."/>
            <person name="Haas B."/>
            <person name="Abouelleil A."/>
            <person name="Alvarado L."/>
            <person name="Arachchi H.M."/>
            <person name="Berlin A."/>
            <person name="Chapman S.B."/>
            <person name="Gearin G."/>
            <person name="Goldberg J."/>
            <person name="Griggs A."/>
            <person name="Gujja S."/>
            <person name="Hansen M."/>
            <person name="Heiman D."/>
            <person name="Howarth C."/>
            <person name="Larimer J."/>
            <person name="Lui A."/>
            <person name="MacDonald P.J.P."/>
            <person name="McCowen C."/>
            <person name="Montmayeur A."/>
            <person name="Murphy C."/>
            <person name="Neiman D."/>
            <person name="Pearson M."/>
            <person name="Priest M."/>
            <person name="Roberts A."/>
            <person name="Saif S."/>
            <person name="Shea T."/>
            <person name="Sisk P."/>
            <person name="Stolte C."/>
            <person name="Sykes S."/>
            <person name="Wortman J."/>
            <person name="Nusbaum C."/>
            <person name="Birren B."/>
        </authorList>
    </citation>
    <scope>NUCLEOTIDE SEQUENCE [LARGE SCALE GENOMIC DNA]</scope>
    <source>
        <strain evidence="3 4">ATCC 38327</strain>
    </source>
</reference>